<dbReference type="InterPro" id="IPR029044">
    <property type="entry name" value="Nucleotide-diphossugar_trans"/>
</dbReference>
<keyword evidence="4 8" id="KW-1133">Transmembrane helix</keyword>
<proteinExistence type="predicted"/>
<dbReference type="GO" id="GO:0000139">
    <property type="term" value="C:Golgi membrane"/>
    <property type="evidence" value="ECO:0007669"/>
    <property type="project" value="UniProtKB-SubCell"/>
</dbReference>
<evidence type="ECO:0000256" key="6">
    <source>
        <dbReference type="ARBA" id="ARBA00023136"/>
    </source>
</evidence>
<dbReference type="InterPro" id="IPR051292">
    <property type="entry name" value="Xyl/GlcA_transferase"/>
</dbReference>
<gene>
    <name evidence="9" type="ORF">M514_09655</name>
</gene>
<dbReference type="FunFam" id="3.90.550.10:FF:000016">
    <property type="entry name" value="LARGE xylosyl- and glucuronyltransferase 2"/>
    <property type="match status" value="1"/>
</dbReference>
<dbReference type="GO" id="GO:0015020">
    <property type="term" value="F:glucuronosyltransferase activity"/>
    <property type="evidence" value="ECO:0007669"/>
    <property type="project" value="TreeGrafter"/>
</dbReference>
<keyword evidence="2 8" id="KW-0812">Transmembrane</keyword>
<name>A0A085NJU1_9BILA</name>
<evidence type="ECO:0000256" key="5">
    <source>
        <dbReference type="ARBA" id="ARBA00023034"/>
    </source>
</evidence>
<dbReference type="GO" id="GO:0042285">
    <property type="term" value="F:xylosyltransferase activity"/>
    <property type="evidence" value="ECO:0007669"/>
    <property type="project" value="TreeGrafter"/>
</dbReference>
<evidence type="ECO:0008006" key="10">
    <source>
        <dbReference type="Google" id="ProtNLM"/>
    </source>
</evidence>
<dbReference type="EMBL" id="KL367493">
    <property type="protein sequence ID" value="KFD69737.1"/>
    <property type="molecule type" value="Genomic_DNA"/>
</dbReference>
<keyword evidence="5" id="KW-0333">Golgi apparatus</keyword>
<evidence type="ECO:0000256" key="1">
    <source>
        <dbReference type="ARBA" id="ARBA00004323"/>
    </source>
</evidence>
<keyword evidence="3" id="KW-0735">Signal-anchor</keyword>
<evidence type="ECO:0000256" key="7">
    <source>
        <dbReference type="ARBA" id="ARBA00023180"/>
    </source>
</evidence>
<dbReference type="AlphaFoldDB" id="A0A085NJU1"/>
<dbReference type="PANTHER" id="PTHR12270:SF25">
    <property type="entry name" value="GLYCOSYLTRANSFERASE-LIKE PROTEIN LARGE"/>
    <property type="match status" value="1"/>
</dbReference>
<keyword evidence="6 8" id="KW-0472">Membrane</keyword>
<comment type="subcellular location">
    <subcellularLocation>
        <location evidence="1">Golgi apparatus membrane</location>
        <topology evidence="1">Single-pass type II membrane protein</topology>
    </subcellularLocation>
</comment>
<keyword evidence="7" id="KW-0325">Glycoprotein</keyword>
<dbReference type="SUPFAM" id="SSF53448">
    <property type="entry name" value="Nucleotide-diphospho-sugar transferases"/>
    <property type="match status" value="2"/>
</dbReference>
<evidence type="ECO:0000256" key="4">
    <source>
        <dbReference type="ARBA" id="ARBA00022989"/>
    </source>
</evidence>
<reference evidence="9" key="1">
    <citation type="journal article" date="2014" name="Nat. Genet.">
        <title>Genome and transcriptome of the porcine whipworm Trichuris suis.</title>
        <authorList>
            <person name="Jex A.R."/>
            <person name="Nejsum P."/>
            <person name="Schwarz E.M."/>
            <person name="Hu L."/>
            <person name="Young N.D."/>
            <person name="Hall R.S."/>
            <person name="Korhonen P.K."/>
            <person name="Liao S."/>
            <person name="Thamsborg S."/>
            <person name="Xia J."/>
            <person name="Xu P."/>
            <person name="Wang S."/>
            <person name="Scheerlinck J.P."/>
            <person name="Hofmann A."/>
            <person name="Sternberg P.W."/>
            <person name="Wang J."/>
            <person name="Gasser R.B."/>
        </authorList>
    </citation>
    <scope>NUCLEOTIDE SEQUENCE [LARGE SCALE GENOMIC DNA]</scope>
    <source>
        <strain evidence="9">DCEP-RM93F</strain>
    </source>
</reference>
<dbReference type="Proteomes" id="UP000030758">
    <property type="component" value="Unassembled WGS sequence"/>
</dbReference>
<evidence type="ECO:0000256" key="2">
    <source>
        <dbReference type="ARBA" id="ARBA00022692"/>
    </source>
</evidence>
<evidence type="ECO:0000256" key="8">
    <source>
        <dbReference type="SAM" id="Phobius"/>
    </source>
</evidence>
<feature type="non-terminal residue" evidence="9">
    <location>
        <position position="644"/>
    </location>
</feature>
<evidence type="ECO:0000313" key="9">
    <source>
        <dbReference type="EMBL" id="KFD69737.1"/>
    </source>
</evidence>
<dbReference type="PANTHER" id="PTHR12270">
    <property type="entry name" value="GLYCOSYLTRANSFERASE-RELATED"/>
    <property type="match status" value="1"/>
</dbReference>
<accession>A0A085NJU1</accession>
<protein>
    <recommendedName>
        <fullName evidence="10">Glycosyltransferase, family 8</fullName>
    </recommendedName>
</protein>
<dbReference type="Pfam" id="PF01501">
    <property type="entry name" value="Glyco_transf_8"/>
    <property type="match status" value="1"/>
</dbReference>
<evidence type="ECO:0000256" key="3">
    <source>
        <dbReference type="ARBA" id="ARBA00022968"/>
    </source>
</evidence>
<organism evidence="9">
    <name type="scientific">Trichuris suis</name>
    <name type="common">pig whipworm</name>
    <dbReference type="NCBI Taxonomy" id="68888"/>
    <lineage>
        <taxon>Eukaryota</taxon>
        <taxon>Metazoa</taxon>
        <taxon>Ecdysozoa</taxon>
        <taxon>Nematoda</taxon>
        <taxon>Enoplea</taxon>
        <taxon>Dorylaimia</taxon>
        <taxon>Trichinellida</taxon>
        <taxon>Trichuridae</taxon>
        <taxon>Trichuris</taxon>
    </lineage>
</organism>
<dbReference type="GO" id="GO:0035269">
    <property type="term" value="P:protein O-linked glycosylation via mannose"/>
    <property type="evidence" value="ECO:0007669"/>
    <property type="project" value="TreeGrafter"/>
</dbReference>
<dbReference type="InterPro" id="IPR002495">
    <property type="entry name" value="Glyco_trans_8"/>
</dbReference>
<dbReference type="Pfam" id="PF13896">
    <property type="entry name" value="Glyco_transf_49"/>
    <property type="match status" value="3"/>
</dbReference>
<dbReference type="Gene3D" id="3.90.550.10">
    <property type="entry name" value="Spore Coat Polysaccharide Biosynthesis Protein SpsA, Chain A"/>
    <property type="match status" value="2"/>
</dbReference>
<sequence>MPLWKRIRHIVFSQYLLSYLFFFSIVVCVYRLYAYTNGKAYRQSTSATGFLNIGGQQSANFCEVIHVAVVSIGLNSRLRLVTLIKSILLHASHPIHFHVVTNSRHSIDVFENLFATWALPQVKFSVYDYNRSGTLEEVAWIPNRHYSGLFGLTKLVLTEILPRSIDKILVLDSDVLVLTDLADLWSLFQRFNSSQTFGLAENLSNWYLHPSLPNNTRWPALERGFNTGVILMKLEQLRLLGWVDIFKAVVTSHLASLVAVQLADQDVLNAVIKSYPKMHYTLPCIYNFQIHNEAREDLCNVLHKQVKIVHWNSYGKQQMEPSVDGYFEKMYDAYSELDGSALRYKSVGCPTGQPAELFATAARKKNDQWTVCSEFRTATLVKHRVHMFCTEFDYEPVLNDVTLVTQLSFDRMSVLRLLLQYWSGPLAVSMYLTDAELHHLEDYFSKLRLGGRKNVAVHVVFKDGPFYPINKLRNIALRSVRTPFVFLCDVDFIPMTGAYELLKKAIQDQGNMERTALIVPAFEMNRLDGKFPLNKTKLQELYMKGEIAIFGMDFEPYFVVSGNVSAYDERFVGFGWNKVSHVMQLDAEGYQFYVLPNVFAVHYPHAASFENSRFQTSSLYRRCLTLLKGEFMKDLAKQRLRDNI</sequence>
<feature type="transmembrane region" description="Helical" evidence="8">
    <location>
        <begin position="12"/>
        <end position="33"/>
    </location>
</feature>